<accession>A0A4R6USB4</accession>
<dbReference type="InterPro" id="IPR007295">
    <property type="entry name" value="DUF402"/>
</dbReference>
<dbReference type="RefSeq" id="WP_133829191.1">
    <property type="nucleotide sequence ID" value="NZ_BAABHR010000020.1"/>
</dbReference>
<evidence type="ECO:0000313" key="2">
    <source>
        <dbReference type="EMBL" id="TDQ50110.1"/>
    </source>
</evidence>
<reference evidence="2 3" key="1">
    <citation type="submission" date="2019-03" db="EMBL/GenBank/DDBJ databases">
        <title>Genomic Encyclopedia of Type Strains, Phase IV (KMG-IV): sequencing the most valuable type-strain genomes for metagenomic binning, comparative biology and taxonomic classification.</title>
        <authorList>
            <person name="Goeker M."/>
        </authorList>
    </citation>
    <scope>NUCLEOTIDE SEQUENCE [LARGE SCALE GENOMIC DNA]</scope>
    <source>
        <strain evidence="2 3">DSM 45775</strain>
    </source>
</reference>
<dbReference type="SUPFAM" id="SSF159234">
    <property type="entry name" value="FomD-like"/>
    <property type="match status" value="1"/>
</dbReference>
<evidence type="ECO:0000313" key="3">
    <source>
        <dbReference type="Proteomes" id="UP000295705"/>
    </source>
</evidence>
<feature type="domain" description="DUF402" evidence="1">
    <location>
        <begin position="54"/>
        <end position="165"/>
    </location>
</feature>
<proteinExistence type="predicted"/>
<comment type="caution">
    <text evidence="2">The sequence shown here is derived from an EMBL/GenBank/DDBJ whole genome shotgun (WGS) entry which is preliminary data.</text>
</comment>
<dbReference type="EMBL" id="SNYO01000010">
    <property type="protein sequence ID" value="TDQ50110.1"/>
    <property type="molecule type" value="Genomic_DNA"/>
</dbReference>
<gene>
    <name evidence="2" type="ORF">EV188_110106</name>
</gene>
<dbReference type="Proteomes" id="UP000295705">
    <property type="component" value="Unassembled WGS sequence"/>
</dbReference>
<dbReference type="InterPro" id="IPR035930">
    <property type="entry name" value="FomD-like_sf"/>
</dbReference>
<organism evidence="2 3">
    <name type="scientific">Actinomycetospora succinea</name>
    <dbReference type="NCBI Taxonomy" id="663603"/>
    <lineage>
        <taxon>Bacteria</taxon>
        <taxon>Bacillati</taxon>
        <taxon>Actinomycetota</taxon>
        <taxon>Actinomycetes</taxon>
        <taxon>Pseudonocardiales</taxon>
        <taxon>Pseudonocardiaceae</taxon>
        <taxon>Actinomycetospora</taxon>
    </lineage>
</organism>
<name>A0A4R6USB4_9PSEU</name>
<protein>
    <recommendedName>
        <fullName evidence="1">DUF402 domain-containing protein</fullName>
    </recommendedName>
</protein>
<dbReference type="Gene3D" id="2.40.380.10">
    <property type="entry name" value="FomD-like"/>
    <property type="match status" value="1"/>
</dbReference>
<keyword evidence="3" id="KW-1185">Reference proteome</keyword>
<dbReference type="Pfam" id="PF04167">
    <property type="entry name" value="DUF402"/>
    <property type="match status" value="1"/>
</dbReference>
<dbReference type="AlphaFoldDB" id="A0A4R6USB4"/>
<dbReference type="OrthoDB" id="5180714at2"/>
<sequence>MSPVVSRQLVEVVDTRAATRTVPLASEHVPEHVTVHASEQVAEQALDRWHVADGHLRTTVLSPEDPFVLAETCWYVADHGLRIRRRLPRDGDAAGVTTEIGAVRIVVDGPQWRCTDLLLGLEVVPGRPARVVHDADFAAAVAGGVLSGADADEAMSTVHRVLGELVDARHDLETWTASLGTGSLTRF</sequence>
<evidence type="ECO:0000259" key="1">
    <source>
        <dbReference type="Pfam" id="PF04167"/>
    </source>
</evidence>